<dbReference type="Gene3D" id="3.40.50.2300">
    <property type="match status" value="1"/>
</dbReference>
<proteinExistence type="predicted"/>
<keyword evidence="5" id="KW-0804">Transcription</keyword>
<evidence type="ECO:0000256" key="2">
    <source>
        <dbReference type="ARBA" id="ARBA00023012"/>
    </source>
</evidence>
<dbReference type="Pfam" id="PF00486">
    <property type="entry name" value="Trans_reg_C"/>
    <property type="match status" value="1"/>
</dbReference>
<dbReference type="InterPro" id="IPR001867">
    <property type="entry name" value="OmpR/PhoB-type_DNA-bd"/>
</dbReference>
<evidence type="ECO:0000259" key="9">
    <source>
        <dbReference type="PROSITE" id="PS51755"/>
    </source>
</evidence>
<dbReference type="PROSITE" id="PS51755">
    <property type="entry name" value="OMPR_PHOB"/>
    <property type="match status" value="1"/>
</dbReference>
<dbReference type="SUPFAM" id="SSF52172">
    <property type="entry name" value="CheY-like"/>
    <property type="match status" value="1"/>
</dbReference>
<dbReference type="InterPro" id="IPR011006">
    <property type="entry name" value="CheY-like_superfamily"/>
</dbReference>
<evidence type="ECO:0000256" key="7">
    <source>
        <dbReference type="PROSITE-ProRule" id="PRU01091"/>
    </source>
</evidence>
<reference evidence="10 11" key="1">
    <citation type="submission" date="2023-04" db="EMBL/GenBank/DDBJ databases">
        <title>Luteimonas endophyticus RD2P54.</title>
        <authorList>
            <person name="Sun J.-Q."/>
        </authorList>
    </citation>
    <scope>NUCLEOTIDE SEQUENCE [LARGE SCALE GENOMIC DNA]</scope>
    <source>
        <strain evidence="10 11">RD2P54</strain>
    </source>
</reference>
<dbReference type="PANTHER" id="PTHR48111">
    <property type="entry name" value="REGULATOR OF RPOS"/>
    <property type="match status" value="1"/>
</dbReference>
<dbReference type="PANTHER" id="PTHR48111:SF1">
    <property type="entry name" value="TWO-COMPONENT RESPONSE REGULATOR ORR33"/>
    <property type="match status" value="1"/>
</dbReference>
<dbReference type="SUPFAM" id="SSF46894">
    <property type="entry name" value="C-terminal effector domain of the bipartite response regulators"/>
    <property type="match status" value="1"/>
</dbReference>
<evidence type="ECO:0000256" key="6">
    <source>
        <dbReference type="PROSITE-ProRule" id="PRU00169"/>
    </source>
</evidence>
<dbReference type="SMART" id="SM00448">
    <property type="entry name" value="REC"/>
    <property type="match status" value="1"/>
</dbReference>
<dbReference type="CDD" id="cd00383">
    <property type="entry name" value="trans_reg_C"/>
    <property type="match status" value="1"/>
</dbReference>
<evidence type="ECO:0000256" key="1">
    <source>
        <dbReference type="ARBA" id="ARBA00022553"/>
    </source>
</evidence>
<keyword evidence="1 6" id="KW-0597">Phosphoprotein</keyword>
<keyword evidence="3" id="KW-0805">Transcription regulation</keyword>
<protein>
    <submittedName>
        <fullName evidence="10">Response regulator transcription factor</fullName>
    </submittedName>
</protein>
<evidence type="ECO:0000313" key="10">
    <source>
        <dbReference type="EMBL" id="MDH5823639.1"/>
    </source>
</evidence>
<dbReference type="InterPro" id="IPR039420">
    <property type="entry name" value="WalR-like"/>
</dbReference>
<dbReference type="InterPro" id="IPR001789">
    <property type="entry name" value="Sig_transdc_resp-reg_receiver"/>
</dbReference>
<dbReference type="RefSeq" id="WP_280574881.1">
    <property type="nucleotide sequence ID" value="NZ_JARXRM010000035.1"/>
</dbReference>
<dbReference type="InterPro" id="IPR016032">
    <property type="entry name" value="Sig_transdc_resp-reg_C-effctor"/>
</dbReference>
<evidence type="ECO:0000259" key="8">
    <source>
        <dbReference type="PROSITE" id="PS50110"/>
    </source>
</evidence>
<feature type="domain" description="Response regulatory" evidence="8">
    <location>
        <begin position="7"/>
        <end position="122"/>
    </location>
</feature>
<dbReference type="Gene3D" id="1.10.10.10">
    <property type="entry name" value="Winged helix-like DNA-binding domain superfamily/Winged helix DNA-binding domain"/>
    <property type="match status" value="1"/>
</dbReference>
<organism evidence="10 11">
    <name type="scientific">Luteimonas endophytica</name>
    <dbReference type="NCBI Taxonomy" id="3042023"/>
    <lineage>
        <taxon>Bacteria</taxon>
        <taxon>Pseudomonadati</taxon>
        <taxon>Pseudomonadota</taxon>
        <taxon>Gammaproteobacteria</taxon>
        <taxon>Lysobacterales</taxon>
        <taxon>Lysobacteraceae</taxon>
        <taxon>Luteimonas</taxon>
    </lineage>
</organism>
<dbReference type="CDD" id="cd17574">
    <property type="entry name" value="REC_OmpR"/>
    <property type="match status" value="1"/>
</dbReference>
<dbReference type="Proteomes" id="UP001156940">
    <property type="component" value="Unassembled WGS sequence"/>
</dbReference>
<keyword evidence="4 7" id="KW-0238">DNA-binding</keyword>
<evidence type="ECO:0000256" key="5">
    <source>
        <dbReference type="ARBA" id="ARBA00023163"/>
    </source>
</evidence>
<keyword evidence="11" id="KW-1185">Reference proteome</keyword>
<gene>
    <name evidence="10" type="ORF">QFW77_11635</name>
</gene>
<evidence type="ECO:0000313" key="11">
    <source>
        <dbReference type="Proteomes" id="UP001156940"/>
    </source>
</evidence>
<feature type="DNA-binding region" description="OmpR/PhoB-type" evidence="7">
    <location>
        <begin position="131"/>
        <end position="228"/>
    </location>
</feature>
<dbReference type="InterPro" id="IPR036388">
    <property type="entry name" value="WH-like_DNA-bd_sf"/>
</dbReference>
<accession>A0ABT6JA65</accession>
<evidence type="ECO:0000256" key="3">
    <source>
        <dbReference type="ARBA" id="ARBA00023015"/>
    </source>
</evidence>
<name>A0ABT6JA65_9GAMM</name>
<sequence>MSRAGIRVLLVEDDMDVAAGLGDYLQVRGLAIDFAFTAAQARTRLQADAFDLVVLDVNLPGEDGLSLCRDLKRHRRLPQPVLFLTARGGLDDKLEGFAAGAVDWMIKPVAPAELLARIQAIASHVAAAAVAAPLVVGGYRLDPGGGLLTYAGRRLQLHASALAILAELLQAHPACVPRQRLIDVLWGDAPPGSDPLRAHVWQLRQALRTAFGTRPIVTERGIGYRFEAEA</sequence>
<dbReference type="PROSITE" id="PS50110">
    <property type="entry name" value="RESPONSE_REGULATORY"/>
    <property type="match status" value="1"/>
</dbReference>
<feature type="domain" description="OmpR/PhoB-type" evidence="9">
    <location>
        <begin position="131"/>
        <end position="228"/>
    </location>
</feature>
<dbReference type="EMBL" id="JARXRM010000035">
    <property type="protein sequence ID" value="MDH5823639.1"/>
    <property type="molecule type" value="Genomic_DNA"/>
</dbReference>
<dbReference type="Pfam" id="PF00072">
    <property type="entry name" value="Response_reg"/>
    <property type="match status" value="1"/>
</dbReference>
<dbReference type="SMART" id="SM00862">
    <property type="entry name" value="Trans_reg_C"/>
    <property type="match status" value="1"/>
</dbReference>
<evidence type="ECO:0000256" key="4">
    <source>
        <dbReference type="ARBA" id="ARBA00023125"/>
    </source>
</evidence>
<keyword evidence="2" id="KW-0902">Two-component regulatory system</keyword>
<comment type="caution">
    <text evidence="10">The sequence shown here is derived from an EMBL/GenBank/DDBJ whole genome shotgun (WGS) entry which is preliminary data.</text>
</comment>
<feature type="modified residue" description="4-aspartylphosphate" evidence="6">
    <location>
        <position position="56"/>
    </location>
</feature>